<proteinExistence type="predicted"/>
<sequence length="262" mass="27085">MWPAAGEAGPGGRLAADGASGDLADHRHLVKALHSAFIEYWRSGDRDLSPGLARVVDYWFRYHVAKAVIAAALLIVLVALTVLVWKAFLKAGGLGAVARAALASAGVLATMLALLSLAAVMANIQGALAPFASLIPMLTEGATDQELATTLDQASQQLADSSLAGARTPPAIDVMIADFSRYHAVMAVIAAIAAAAFLGTGVLLWRRFARTASSDRRTRRVVGSFGVLSALLTLGLIVHAAANASTAADRGPALLRALNGGW</sequence>
<feature type="transmembrane region" description="Helical" evidence="1">
    <location>
        <begin position="67"/>
        <end position="88"/>
    </location>
</feature>
<keyword evidence="3" id="KW-1185">Reference proteome</keyword>
<name>A0A937ULZ8_9ACTN</name>
<organism evidence="2 3">
    <name type="scientific">Frankia nepalensis</name>
    <dbReference type="NCBI Taxonomy" id="1836974"/>
    <lineage>
        <taxon>Bacteria</taxon>
        <taxon>Bacillati</taxon>
        <taxon>Actinomycetota</taxon>
        <taxon>Actinomycetes</taxon>
        <taxon>Frankiales</taxon>
        <taxon>Frankiaceae</taxon>
        <taxon>Frankia</taxon>
    </lineage>
</organism>
<feature type="transmembrane region" description="Helical" evidence="1">
    <location>
        <begin position="100"/>
        <end position="124"/>
    </location>
</feature>
<evidence type="ECO:0000256" key="1">
    <source>
        <dbReference type="SAM" id="Phobius"/>
    </source>
</evidence>
<gene>
    <name evidence="2" type="ORF">I7412_05045</name>
</gene>
<reference evidence="2" key="1">
    <citation type="submission" date="2020-12" db="EMBL/GenBank/DDBJ databases">
        <title>Genomic characterization of non-nitrogen-fixing Frankia strains.</title>
        <authorList>
            <person name="Carlos-Shanley C."/>
            <person name="Guerra T."/>
            <person name="Hahn D."/>
        </authorList>
    </citation>
    <scope>NUCLEOTIDE SEQUENCE</scope>
    <source>
        <strain evidence="2">CN6</strain>
    </source>
</reference>
<dbReference type="AlphaFoldDB" id="A0A937ULZ8"/>
<keyword evidence="1" id="KW-1133">Transmembrane helix</keyword>
<feature type="transmembrane region" description="Helical" evidence="1">
    <location>
        <begin position="184"/>
        <end position="205"/>
    </location>
</feature>
<keyword evidence="1" id="KW-0812">Transmembrane</keyword>
<protein>
    <submittedName>
        <fullName evidence="2">Uncharacterized protein</fullName>
    </submittedName>
</protein>
<comment type="caution">
    <text evidence="2">The sequence shown here is derived from an EMBL/GenBank/DDBJ whole genome shotgun (WGS) entry which is preliminary data.</text>
</comment>
<evidence type="ECO:0000313" key="2">
    <source>
        <dbReference type="EMBL" id="MBL7626548.1"/>
    </source>
</evidence>
<keyword evidence="1" id="KW-0472">Membrane</keyword>
<dbReference type="EMBL" id="JAEACQ010000141">
    <property type="protein sequence ID" value="MBL7626548.1"/>
    <property type="molecule type" value="Genomic_DNA"/>
</dbReference>
<accession>A0A937ULZ8</accession>
<feature type="transmembrane region" description="Helical" evidence="1">
    <location>
        <begin position="221"/>
        <end position="242"/>
    </location>
</feature>
<dbReference type="Proteomes" id="UP000604475">
    <property type="component" value="Unassembled WGS sequence"/>
</dbReference>
<evidence type="ECO:0000313" key="3">
    <source>
        <dbReference type="Proteomes" id="UP000604475"/>
    </source>
</evidence>